<dbReference type="HOGENOM" id="CLU_148498_0_1_0"/>
<dbReference type="STRING" id="1499966.U14_01667"/>
<dbReference type="PANTHER" id="PTHR36539">
    <property type="entry name" value="ETHANOLAMINE UTILIZATION PROTEIN EUTN"/>
    <property type="match status" value="1"/>
</dbReference>
<organism evidence="3">
    <name type="scientific">Candidatus Moduliflexus flocculans</name>
    <dbReference type="NCBI Taxonomy" id="1499966"/>
    <lineage>
        <taxon>Bacteria</taxon>
        <taxon>Candidatus Moduliflexota</taxon>
        <taxon>Candidatus Moduliflexia</taxon>
        <taxon>Candidatus Moduliflexales</taxon>
        <taxon>Candidatus Moduliflexaceae</taxon>
    </lineage>
</organism>
<dbReference type="PROSITE" id="PS51932">
    <property type="entry name" value="BMV"/>
    <property type="match status" value="1"/>
</dbReference>
<dbReference type="SUPFAM" id="SSF159133">
    <property type="entry name" value="EutN/CcmL-like"/>
    <property type="match status" value="1"/>
</dbReference>
<dbReference type="GO" id="GO:0031469">
    <property type="term" value="C:bacterial microcompartment"/>
    <property type="evidence" value="ECO:0007669"/>
    <property type="project" value="UniProtKB-SubCell"/>
</dbReference>
<evidence type="ECO:0000256" key="2">
    <source>
        <dbReference type="ARBA" id="ARBA00024446"/>
    </source>
</evidence>
<comment type="subcellular location">
    <subcellularLocation>
        <location evidence="1">Bacterial microcompartment</location>
    </subcellularLocation>
</comment>
<protein>
    <recommendedName>
        <fullName evidence="5">Ethanolamine utilization protein EutN</fullName>
    </recommendedName>
</protein>
<keyword evidence="2" id="KW-1283">Bacterial microcompartment</keyword>
<keyword evidence="4" id="KW-1185">Reference proteome</keyword>
<dbReference type="PANTHER" id="PTHR36539:SF1">
    <property type="entry name" value="BACTERIAL MICROCOMPARTMENT SHELL VERTEX PROTEIN EUTN"/>
    <property type="match status" value="1"/>
</dbReference>
<gene>
    <name evidence="3" type="ORF">U14_01667</name>
</gene>
<dbReference type="EMBL" id="DF820456">
    <property type="protein sequence ID" value="GAK50436.1"/>
    <property type="molecule type" value="Genomic_DNA"/>
</dbReference>
<dbReference type="AlphaFoldDB" id="A0A0S6VW63"/>
<proteinExistence type="predicted"/>
<reference evidence="3" key="1">
    <citation type="journal article" date="2015" name="PeerJ">
        <title>First genomic representation of candidate bacterial phylum KSB3 points to enhanced environmental sensing as a trigger of wastewater bulking.</title>
        <authorList>
            <person name="Sekiguchi Y."/>
            <person name="Ohashi A."/>
            <person name="Parks D.H."/>
            <person name="Yamauchi T."/>
            <person name="Tyson G.W."/>
            <person name="Hugenholtz P."/>
        </authorList>
    </citation>
    <scope>NUCLEOTIDE SEQUENCE [LARGE SCALE GENOMIC DNA]</scope>
</reference>
<dbReference type="InterPro" id="IPR036677">
    <property type="entry name" value="EutN_CcmL_sf"/>
</dbReference>
<sequence length="90" mass="9217">MTLGKVVGNVVSTMKFPDYNAYKILVIQPVDAFGQASGKSFLAVDAVQAGMGDTVIVIDEGGSGRAILGAPEDRTVRAVACGIVDAVTTT</sequence>
<dbReference type="Pfam" id="PF03319">
    <property type="entry name" value="EutN_CcmL"/>
    <property type="match status" value="1"/>
</dbReference>
<dbReference type="Proteomes" id="UP000030700">
    <property type="component" value="Unassembled WGS sequence"/>
</dbReference>
<evidence type="ECO:0000313" key="4">
    <source>
        <dbReference type="Proteomes" id="UP000030700"/>
    </source>
</evidence>
<accession>A0A0S6VW63</accession>
<dbReference type="Gene3D" id="2.40.50.220">
    <property type="entry name" value="EutN/Ccml"/>
    <property type="match status" value="1"/>
</dbReference>
<dbReference type="InterPro" id="IPR004992">
    <property type="entry name" value="EutN_CcmL"/>
</dbReference>
<evidence type="ECO:0000256" key="1">
    <source>
        <dbReference type="ARBA" id="ARBA00024322"/>
    </source>
</evidence>
<name>A0A0S6VW63_9BACT</name>
<evidence type="ECO:0000313" key="3">
    <source>
        <dbReference type="EMBL" id="GAK50436.1"/>
    </source>
</evidence>
<evidence type="ECO:0008006" key="5">
    <source>
        <dbReference type="Google" id="ProtNLM"/>
    </source>
</evidence>